<evidence type="ECO:0000313" key="2">
    <source>
        <dbReference type="EMBL" id="MBA0573795.1"/>
    </source>
</evidence>
<evidence type="ECO:0000313" key="3">
    <source>
        <dbReference type="Proteomes" id="UP000593572"/>
    </source>
</evidence>
<feature type="compositionally biased region" description="Basic residues" evidence="1">
    <location>
        <begin position="43"/>
        <end position="53"/>
    </location>
</feature>
<feature type="region of interest" description="Disordered" evidence="1">
    <location>
        <begin position="41"/>
        <end position="66"/>
    </location>
</feature>
<proteinExistence type="predicted"/>
<gene>
    <name evidence="2" type="ORF">Golob_001052</name>
</gene>
<organism evidence="2 3">
    <name type="scientific">Gossypium lobatum</name>
    <dbReference type="NCBI Taxonomy" id="34289"/>
    <lineage>
        <taxon>Eukaryota</taxon>
        <taxon>Viridiplantae</taxon>
        <taxon>Streptophyta</taxon>
        <taxon>Embryophyta</taxon>
        <taxon>Tracheophyta</taxon>
        <taxon>Spermatophyta</taxon>
        <taxon>Magnoliopsida</taxon>
        <taxon>eudicotyledons</taxon>
        <taxon>Gunneridae</taxon>
        <taxon>Pentapetalae</taxon>
        <taxon>rosids</taxon>
        <taxon>malvids</taxon>
        <taxon>Malvales</taxon>
        <taxon>Malvaceae</taxon>
        <taxon>Malvoideae</taxon>
        <taxon>Gossypium</taxon>
    </lineage>
</organism>
<dbReference type="EMBL" id="JABEZX010000013">
    <property type="protein sequence ID" value="MBA0573795.1"/>
    <property type="molecule type" value="Genomic_DNA"/>
</dbReference>
<comment type="caution">
    <text evidence="2">The sequence shown here is derived from an EMBL/GenBank/DDBJ whole genome shotgun (WGS) entry which is preliminary data.</text>
</comment>
<accession>A0A7J8NA51</accession>
<protein>
    <submittedName>
        <fullName evidence="2">Uncharacterized protein</fullName>
    </submittedName>
</protein>
<dbReference type="Proteomes" id="UP000593572">
    <property type="component" value="Unassembled WGS sequence"/>
</dbReference>
<reference evidence="2 3" key="1">
    <citation type="journal article" date="2019" name="Genome Biol. Evol.">
        <title>Insights into the evolution of the New World diploid cottons (Gossypium, subgenus Houzingenia) based on genome sequencing.</title>
        <authorList>
            <person name="Grover C.E."/>
            <person name="Arick M.A. 2nd"/>
            <person name="Thrash A."/>
            <person name="Conover J.L."/>
            <person name="Sanders W.S."/>
            <person name="Peterson D.G."/>
            <person name="Frelichowski J.E."/>
            <person name="Scheffler J.A."/>
            <person name="Scheffler B.E."/>
            <person name="Wendel J.F."/>
        </authorList>
    </citation>
    <scope>NUCLEOTIDE SEQUENCE [LARGE SCALE GENOMIC DNA]</scope>
    <source>
        <strain evidence="2">157</strain>
        <tissue evidence="2">Leaf</tissue>
    </source>
</reference>
<evidence type="ECO:0000256" key="1">
    <source>
        <dbReference type="SAM" id="MobiDB-lite"/>
    </source>
</evidence>
<feature type="non-terminal residue" evidence="2">
    <location>
        <position position="161"/>
    </location>
</feature>
<sequence>MWEHKYYFLPTRKPFLTLKLTTSLDYMDWFKHNSKSYLLSTSKKSRQCRRRSPRQVPINPRSRDGDVARLTFAPSTSKESTVVQPLDQCAMPYYMSIPPMTPKHSISPSIPTFYLQPGHAIPYSGPSIVLQTPLASLFYRGDEVKDQPRRTRQGEAEVDEQ</sequence>
<keyword evidence="3" id="KW-1185">Reference proteome</keyword>
<feature type="region of interest" description="Disordered" evidence="1">
    <location>
        <begin position="141"/>
        <end position="161"/>
    </location>
</feature>
<feature type="compositionally biased region" description="Basic and acidic residues" evidence="1">
    <location>
        <begin position="141"/>
        <end position="155"/>
    </location>
</feature>
<dbReference type="AlphaFoldDB" id="A0A7J8NA51"/>
<name>A0A7J8NA51_9ROSI</name>